<organism evidence="3 4">
    <name type="scientific">Marinomonas spartinae</name>
    <dbReference type="NCBI Taxonomy" id="1792290"/>
    <lineage>
        <taxon>Bacteria</taxon>
        <taxon>Pseudomonadati</taxon>
        <taxon>Pseudomonadota</taxon>
        <taxon>Gammaproteobacteria</taxon>
        <taxon>Oceanospirillales</taxon>
        <taxon>Oceanospirillaceae</taxon>
        <taxon>Marinomonas</taxon>
    </lineage>
</organism>
<sequence length="207" mass="22721">MAAGGKLFKGVRTPVAAHPDPAVRSNPVPAPEGLILSKAFIEGARELSKRNLVLDLWVYQSQLEDVTALATLIPDLQLVVNHAGGSLGVGPYAQKRSLHFQAWQDRLFHLAQCPNVVIKLGGFGMPIMGLGFSEQTLPPTSLALAHTIQPYIDTCIDLFGHSRCLFESNFPVDKGSFSYAVIWNAFYRVSASWSDEKRRKVFSQNAL</sequence>
<name>A0A1A8TT10_9GAMM</name>
<keyword evidence="4" id="KW-1185">Reference proteome</keyword>
<proteinExistence type="inferred from homology"/>
<dbReference type="SUPFAM" id="SSF51556">
    <property type="entry name" value="Metallo-dependent hydrolases"/>
    <property type="match status" value="1"/>
</dbReference>
<accession>A0A1A8TT10</accession>
<dbReference type="PANTHER" id="PTHR43569">
    <property type="entry name" value="AMIDOHYDROLASE"/>
    <property type="match status" value="1"/>
</dbReference>
<dbReference type="InterPro" id="IPR052350">
    <property type="entry name" value="Metallo-dep_Lactonases"/>
</dbReference>
<dbReference type="Gene3D" id="3.20.20.140">
    <property type="entry name" value="Metal-dependent hydrolases"/>
    <property type="match status" value="1"/>
</dbReference>
<evidence type="ECO:0000313" key="4">
    <source>
        <dbReference type="Proteomes" id="UP000092544"/>
    </source>
</evidence>
<comment type="similarity">
    <text evidence="1">Belongs to the metallo-dependent hydrolases superfamily.</text>
</comment>
<dbReference type="PANTHER" id="PTHR43569:SF1">
    <property type="entry name" value="BLL3371 PROTEIN"/>
    <property type="match status" value="1"/>
</dbReference>
<dbReference type="Proteomes" id="UP000092544">
    <property type="component" value="Unassembled WGS sequence"/>
</dbReference>
<keyword evidence="3" id="KW-0378">Hydrolase</keyword>
<dbReference type="EMBL" id="FLOB01000013">
    <property type="protein sequence ID" value="SBS36481.1"/>
    <property type="molecule type" value="Genomic_DNA"/>
</dbReference>
<protein>
    <submittedName>
        <fullName evidence="3">Amidohydrolase</fullName>
    </submittedName>
</protein>
<dbReference type="STRING" id="1792290.MSP8886_03708"/>
<dbReference type="InterPro" id="IPR032466">
    <property type="entry name" value="Metal_Hydrolase"/>
</dbReference>
<dbReference type="GO" id="GO:0016787">
    <property type="term" value="F:hydrolase activity"/>
    <property type="evidence" value="ECO:0007669"/>
    <property type="project" value="UniProtKB-KW"/>
</dbReference>
<evidence type="ECO:0000313" key="3">
    <source>
        <dbReference type="EMBL" id="SBS36481.1"/>
    </source>
</evidence>
<feature type="domain" description="Amidohydrolase-related" evidence="2">
    <location>
        <begin position="3"/>
        <end position="206"/>
    </location>
</feature>
<gene>
    <name evidence="3" type="ORF">MSP8886_03708</name>
</gene>
<reference evidence="3 4" key="1">
    <citation type="submission" date="2016-06" db="EMBL/GenBank/DDBJ databases">
        <authorList>
            <person name="Kjaerup R.B."/>
            <person name="Dalgaard T.S."/>
            <person name="Juul-Madsen H.R."/>
        </authorList>
    </citation>
    <scope>NUCLEOTIDE SEQUENCE [LARGE SCALE GENOMIC DNA]</scope>
    <source>
        <strain evidence="3 4">CECT 8886</strain>
    </source>
</reference>
<dbReference type="AlphaFoldDB" id="A0A1A8TT10"/>
<dbReference type="Pfam" id="PF04909">
    <property type="entry name" value="Amidohydro_2"/>
    <property type="match status" value="1"/>
</dbReference>
<evidence type="ECO:0000256" key="1">
    <source>
        <dbReference type="ARBA" id="ARBA00038310"/>
    </source>
</evidence>
<evidence type="ECO:0000259" key="2">
    <source>
        <dbReference type="Pfam" id="PF04909"/>
    </source>
</evidence>
<dbReference type="InterPro" id="IPR006680">
    <property type="entry name" value="Amidohydro-rel"/>
</dbReference>